<dbReference type="EMBL" id="AMPZ03000002">
    <property type="protein sequence ID" value="KAH9589967.1"/>
    <property type="molecule type" value="Genomic_DNA"/>
</dbReference>
<organism evidence="1 2">
    <name type="scientific">Schistosoma haematobium</name>
    <name type="common">Blood fluke</name>
    <dbReference type="NCBI Taxonomy" id="6185"/>
    <lineage>
        <taxon>Eukaryota</taxon>
        <taxon>Metazoa</taxon>
        <taxon>Spiralia</taxon>
        <taxon>Lophotrochozoa</taxon>
        <taxon>Platyhelminthes</taxon>
        <taxon>Trematoda</taxon>
        <taxon>Digenea</taxon>
        <taxon>Strigeidida</taxon>
        <taxon>Schistosomatoidea</taxon>
        <taxon>Schistosomatidae</taxon>
        <taxon>Schistosoma</taxon>
    </lineage>
</organism>
<keyword evidence="2" id="KW-1185">Reference proteome</keyword>
<dbReference type="GeneID" id="75577018"/>
<dbReference type="RefSeq" id="XP_051070482.1">
    <property type="nucleotide sequence ID" value="XM_051210488.1"/>
</dbReference>
<gene>
    <name evidence="1" type="ORF">MS3_00002835</name>
</gene>
<protein>
    <submittedName>
        <fullName evidence="1">Uncharacterized protein</fullName>
    </submittedName>
</protein>
<name>A0A922LMN4_SCHHA</name>
<reference evidence="1" key="1">
    <citation type="journal article" date="2012" name="Nat. Genet.">
        <title>Whole-genome sequence of Schistosoma haematobium.</title>
        <authorList>
            <person name="Young N.D."/>
            <person name="Jex A.R."/>
            <person name="Li B."/>
            <person name="Liu S."/>
            <person name="Yang L."/>
            <person name="Xiong Z."/>
            <person name="Li Y."/>
            <person name="Cantacessi C."/>
            <person name="Hall R.S."/>
            <person name="Xu X."/>
            <person name="Chen F."/>
            <person name="Wu X."/>
            <person name="Zerlotini A."/>
            <person name="Oliveira G."/>
            <person name="Hofmann A."/>
            <person name="Zhang G."/>
            <person name="Fang X."/>
            <person name="Kang Y."/>
            <person name="Campbell B.E."/>
            <person name="Loukas A."/>
            <person name="Ranganathan S."/>
            <person name="Rollinson D."/>
            <person name="Rinaldi G."/>
            <person name="Brindley P.J."/>
            <person name="Yang H."/>
            <person name="Wang J."/>
            <person name="Wang J."/>
            <person name="Gasser R.B."/>
        </authorList>
    </citation>
    <scope>NUCLEOTIDE SEQUENCE</scope>
</reference>
<comment type="caution">
    <text evidence="1">The sequence shown here is derived from an EMBL/GenBank/DDBJ whole genome shotgun (WGS) entry which is preliminary data.</text>
</comment>
<reference evidence="1" key="2">
    <citation type="journal article" date="2019" name="Gigascience">
        <title>High-quality Schistosoma haematobium genome achieved by single-molecule and long-range sequencing.</title>
        <authorList>
            <person name="Stroehlein A.J."/>
            <person name="Korhonen P.K."/>
            <person name="Chong T.M."/>
            <person name="Lim Y.L."/>
            <person name="Chan K.G."/>
            <person name="Webster B."/>
            <person name="Rollinson D."/>
            <person name="Brindley P.J."/>
            <person name="Gasser R.B."/>
            <person name="Young N.D."/>
        </authorList>
    </citation>
    <scope>NUCLEOTIDE SEQUENCE</scope>
</reference>
<evidence type="ECO:0000313" key="1">
    <source>
        <dbReference type="EMBL" id="KAH9589967.1"/>
    </source>
</evidence>
<sequence>MIHTTLITAITTFNTPTTITIVTVTVDTITIITAGKEHIFHYEQKGEKNFHLEKPHHWVQKCHTMPESYANMGHVFIELPPKTQHLSAYSWTVKFYIQSSLDI</sequence>
<accession>A0A922LMN4</accession>
<evidence type="ECO:0000313" key="2">
    <source>
        <dbReference type="Proteomes" id="UP000471633"/>
    </source>
</evidence>
<dbReference type="AlphaFoldDB" id="A0A922LMN4"/>
<reference evidence="1" key="4">
    <citation type="journal article" date="2022" name="PLoS Pathog.">
        <title>Chromosome-level genome of Schistosoma haematobium underpins genome-wide explorations of molecular variation.</title>
        <authorList>
            <person name="Stroehlein A.J."/>
            <person name="Korhonen P.K."/>
            <person name="Lee V.V."/>
            <person name="Ralph S.A."/>
            <person name="Mentink-Kane M."/>
            <person name="You H."/>
            <person name="McManus D.P."/>
            <person name="Tchuente L.T."/>
            <person name="Stothard J.R."/>
            <person name="Kaur P."/>
            <person name="Dudchenko O."/>
            <person name="Aiden E.L."/>
            <person name="Yang B."/>
            <person name="Yang H."/>
            <person name="Emery A.M."/>
            <person name="Webster B.L."/>
            <person name="Brindley P.J."/>
            <person name="Rollinson D."/>
            <person name="Chang B.C.H."/>
            <person name="Gasser R.B."/>
            <person name="Young N.D."/>
        </authorList>
    </citation>
    <scope>NUCLEOTIDE SEQUENCE</scope>
</reference>
<proteinExistence type="predicted"/>
<reference evidence="1" key="3">
    <citation type="submission" date="2021-06" db="EMBL/GenBank/DDBJ databases">
        <title>Chromosome-level genome assembly for S. haematobium.</title>
        <authorList>
            <person name="Stroehlein A.J."/>
        </authorList>
    </citation>
    <scope>NUCLEOTIDE SEQUENCE</scope>
</reference>
<dbReference type="KEGG" id="shx:MS3_00002835"/>
<dbReference type="CTD" id="75577018"/>
<dbReference type="Proteomes" id="UP000471633">
    <property type="component" value="Unassembled WGS sequence"/>
</dbReference>